<dbReference type="AlphaFoldDB" id="A0A0F5JYX8"/>
<organism evidence="2 3">
    <name type="scientific">Robbsia andropogonis</name>
    <dbReference type="NCBI Taxonomy" id="28092"/>
    <lineage>
        <taxon>Bacteria</taxon>
        <taxon>Pseudomonadati</taxon>
        <taxon>Pseudomonadota</taxon>
        <taxon>Betaproteobacteria</taxon>
        <taxon>Burkholderiales</taxon>
        <taxon>Burkholderiaceae</taxon>
        <taxon>Robbsia</taxon>
    </lineage>
</organism>
<sequence length="73" mass="8087">MWRKTVRVNLGKTAASPGGLHSKGWDRRQDLWERHAPVKVDGSTRERRVATASSPAFTALKGLRPAESAQYAN</sequence>
<reference evidence="2 3" key="1">
    <citation type="submission" date="2015-03" db="EMBL/GenBank/DDBJ databases">
        <title>Draft Genome Sequence of Burkholderia andropogonis type strain ICMP2807, isolated from Sorghum bicolor.</title>
        <authorList>
            <person name="Lopes-Santos L."/>
            <person name="Castro D.B."/>
            <person name="Ottoboni L.M."/>
            <person name="Park D."/>
            <person name="Weirc B.S."/>
            <person name="Destefano S.A."/>
        </authorList>
    </citation>
    <scope>NUCLEOTIDE SEQUENCE [LARGE SCALE GENOMIC DNA]</scope>
    <source>
        <strain evidence="2 3">ICMP2807</strain>
    </source>
</reference>
<comment type="caution">
    <text evidence="2">The sequence shown here is derived from an EMBL/GenBank/DDBJ whole genome shotgun (WGS) entry which is preliminary data.</text>
</comment>
<evidence type="ECO:0000256" key="1">
    <source>
        <dbReference type="SAM" id="MobiDB-lite"/>
    </source>
</evidence>
<feature type="region of interest" description="Disordered" evidence="1">
    <location>
        <begin position="1"/>
        <end position="22"/>
    </location>
</feature>
<evidence type="ECO:0000313" key="3">
    <source>
        <dbReference type="Proteomes" id="UP000033618"/>
    </source>
</evidence>
<gene>
    <name evidence="2" type="ORF">WM40_14090</name>
</gene>
<name>A0A0F5JYX8_9BURK</name>
<dbReference type="EMBL" id="LAQU01000014">
    <property type="protein sequence ID" value="KKB62905.1"/>
    <property type="molecule type" value="Genomic_DNA"/>
</dbReference>
<dbReference type="PATRIC" id="fig|28092.6.peg.3331"/>
<protein>
    <submittedName>
        <fullName evidence="2">Uncharacterized protein</fullName>
    </submittedName>
</protein>
<dbReference type="Proteomes" id="UP000033618">
    <property type="component" value="Unassembled WGS sequence"/>
</dbReference>
<evidence type="ECO:0000313" key="2">
    <source>
        <dbReference type="EMBL" id="KKB62905.1"/>
    </source>
</evidence>
<keyword evidence="3" id="KW-1185">Reference proteome</keyword>
<accession>A0A0F5JYX8</accession>
<proteinExistence type="predicted"/>